<dbReference type="Pfam" id="PF12895">
    <property type="entry name" value="ANAPC3"/>
    <property type="match status" value="1"/>
</dbReference>
<dbReference type="PANTHER" id="PTHR35038:SF8">
    <property type="entry name" value="C-TYPE POLYHEME CYTOCHROME OMCC"/>
    <property type="match status" value="1"/>
</dbReference>
<feature type="repeat" description="TPR" evidence="2">
    <location>
        <begin position="555"/>
        <end position="588"/>
    </location>
</feature>
<dbReference type="SUPFAM" id="SSF48695">
    <property type="entry name" value="Multiheme cytochromes"/>
    <property type="match status" value="1"/>
</dbReference>
<dbReference type="SMART" id="SM00028">
    <property type="entry name" value="TPR"/>
    <property type="match status" value="4"/>
</dbReference>
<feature type="repeat" description="TPR" evidence="2">
    <location>
        <begin position="623"/>
        <end position="656"/>
    </location>
</feature>
<evidence type="ECO:0000256" key="1">
    <source>
        <dbReference type="ARBA" id="ARBA00022729"/>
    </source>
</evidence>
<dbReference type="PROSITE" id="PS50005">
    <property type="entry name" value="TPR"/>
    <property type="match status" value="4"/>
</dbReference>
<dbReference type="EMBL" id="BMFQ01000001">
    <property type="protein sequence ID" value="GGG39245.1"/>
    <property type="molecule type" value="Genomic_DNA"/>
</dbReference>
<feature type="chain" id="PRO_5037139761" description="Tetratricopeptide repeat protein" evidence="3">
    <location>
        <begin position="21"/>
        <end position="726"/>
    </location>
</feature>
<reference evidence="6" key="2">
    <citation type="submission" date="2020-09" db="EMBL/GenBank/DDBJ databases">
        <authorList>
            <person name="Sun Q."/>
            <person name="Zhou Y."/>
        </authorList>
    </citation>
    <scope>NUCLEOTIDE SEQUENCE</scope>
    <source>
        <strain evidence="6">CGMCC 1.12751</strain>
    </source>
</reference>
<dbReference type="InterPro" id="IPR023155">
    <property type="entry name" value="Cyt_c-552/4"/>
</dbReference>
<dbReference type="Proteomes" id="UP000625976">
    <property type="component" value="Unassembled WGS sequence"/>
</dbReference>
<gene>
    <name evidence="6" type="ORF">GCM10010976_08750</name>
</gene>
<evidence type="ECO:0008006" key="8">
    <source>
        <dbReference type="Google" id="ProtNLM"/>
    </source>
</evidence>
<dbReference type="SUPFAM" id="SSF48452">
    <property type="entry name" value="TPR-like"/>
    <property type="match status" value="1"/>
</dbReference>
<dbReference type="PROSITE" id="PS51257">
    <property type="entry name" value="PROKAR_LIPOPROTEIN"/>
    <property type="match status" value="1"/>
</dbReference>
<feature type="repeat" description="TPR" evidence="2">
    <location>
        <begin position="657"/>
        <end position="690"/>
    </location>
</feature>
<keyword evidence="2" id="KW-0802">TPR repeat</keyword>
<dbReference type="InterPro" id="IPR010177">
    <property type="entry name" value="Paired_CXXCH_1"/>
</dbReference>
<feature type="repeat" description="TPR" evidence="2">
    <location>
        <begin position="589"/>
        <end position="622"/>
    </location>
</feature>
<protein>
    <recommendedName>
        <fullName evidence="8">Tetratricopeptide repeat protein</fullName>
    </recommendedName>
</protein>
<dbReference type="RefSeq" id="WP_188462214.1">
    <property type="nucleotide sequence ID" value="NZ_BMFQ01000001.1"/>
</dbReference>
<dbReference type="AlphaFoldDB" id="A0A917LL36"/>
<evidence type="ECO:0000259" key="4">
    <source>
        <dbReference type="Pfam" id="PF09699"/>
    </source>
</evidence>
<keyword evidence="7" id="KW-1185">Reference proteome</keyword>
<dbReference type="InterPro" id="IPR036280">
    <property type="entry name" value="Multihaem_cyt_sf"/>
</dbReference>
<dbReference type="Pfam" id="PF13181">
    <property type="entry name" value="TPR_8"/>
    <property type="match status" value="1"/>
</dbReference>
<name>A0A917LL36_9FLAO</name>
<dbReference type="Gene3D" id="1.25.40.10">
    <property type="entry name" value="Tetratricopeptide repeat domain"/>
    <property type="match status" value="1"/>
</dbReference>
<dbReference type="Pfam" id="PF13435">
    <property type="entry name" value="Cytochrome_C554"/>
    <property type="match status" value="1"/>
</dbReference>
<feature type="domain" description="Cytochrome c-552/4" evidence="5">
    <location>
        <begin position="171"/>
        <end position="212"/>
    </location>
</feature>
<dbReference type="InterPro" id="IPR019734">
    <property type="entry name" value="TPR_rpt"/>
</dbReference>
<dbReference type="PANTHER" id="PTHR35038">
    <property type="entry name" value="DISSIMILATORY SULFITE REDUCTASE SIRA"/>
    <property type="match status" value="1"/>
</dbReference>
<reference evidence="6" key="1">
    <citation type="journal article" date="2014" name="Int. J. Syst. Evol. Microbiol.">
        <title>Complete genome sequence of Corynebacterium casei LMG S-19264T (=DSM 44701T), isolated from a smear-ripened cheese.</title>
        <authorList>
            <consortium name="US DOE Joint Genome Institute (JGI-PGF)"/>
            <person name="Walter F."/>
            <person name="Albersmeier A."/>
            <person name="Kalinowski J."/>
            <person name="Ruckert C."/>
        </authorList>
    </citation>
    <scope>NUCLEOTIDE SEQUENCE</scope>
    <source>
        <strain evidence="6">CGMCC 1.12751</strain>
    </source>
</reference>
<accession>A0A917LL36</accession>
<evidence type="ECO:0000259" key="5">
    <source>
        <dbReference type="Pfam" id="PF13435"/>
    </source>
</evidence>
<dbReference type="Gene3D" id="1.10.1130.10">
    <property type="entry name" value="Flavocytochrome C3, Chain A"/>
    <property type="match status" value="2"/>
</dbReference>
<evidence type="ECO:0000313" key="7">
    <source>
        <dbReference type="Proteomes" id="UP000625976"/>
    </source>
</evidence>
<feature type="domain" description="Doubled CXXCH motif" evidence="4">
    <location>
        <begin position="308"/>
        <end position="335"/>
    </location>
</feature>
<organism evidence="6 7">
    <name type="scientific">Bizionia arctica</name>
    <dbReference type="NCBI Taxonomy" id="1495645"/>
    <lineage>
        <taxon>Bacteria</taxon>
        <taxon>Pseudomonadati</taxon>
        <taxon>Bacteroidota</taxon>
        <taxon>Flavobacteriia</taxon>
        <taxon>Flavobacteriales</taxon>
        <taxon>Flavobacteriaceae</taxon>
        <taxon>Bizionia</taxon>
    </lineage>
</organism>
<proteinExistence type="predicted"/>
<dbReference type="Pfam" id="PF09699">
    <property type="entry name" value="Paired_CXXCH_1"/>
    <property type="match status" value="1"/>
</dbReference>
<sequence length="726" mass="82938">MKHLYLVVLILLFVSCSNNSKKESYVDSKKITSVHKDGYVGDAQCISCHKDAVATWEGSDHDLAMEVANEETVLGDFNNVNQNIDGIAYVFSRKDSDYYVQVTEIDGSVNDYKISYTFGVTPLQQYLIDFDNGKKQVLRVTWDDIKKQWYHQYSGDAFDPHDWMHWTQSSQNWNTMCAECHSTNLQKNYIVDEDRFETTFSSIDVSCESCHGPAEKHVNWANNMQDSLHTSKYIIAGNSQFSQMNMCAPCHSRRAKLTQNLIPGTNFEDQYLLQNLSQEFYHGDGQIEAEDYVYGSFVQSKMYHNNVTCTDCHDPHSLKLKAVGNNLCMQCHEPKYDKPTHHFHPQNSEGAQCINCHMTGVTYMGIDFRRDHSFRIPRPDQSVTYGTPNACNTCHADKSNKWAANKVVEWYGSTREEHFSDALLISGQNNISKKDREALDVFINDLKFPAIARASVIDNLQITESKQYEALLQGLNDPSPMVRYASLQKFRGLSIEDRTSIAIKHTNDTTKLVRIGAAQLLLDLDANTLTNVDLNGLTKSRKELEDMLYSSADFSNGRMQLGDYYLQTNDINSAIKHYKMAIKLDSLLLPVYSNLATSYSMQGKLSEALNILNLLIQKDPESSRSYYLRALLYFELEQSTLAIADLKNAINLEPSNSRYYYNLATYYYQSKNFNEGEKIIKSSLNIEPQNPDYKYLLALIYQEQGKIIEAQKIMQELNVNQPKNGN</sequence>
<keyword evidence="1 3" id="KW-0732">Signal</keyword>
<comment type="caution">
    <text evidence="6">The sequence shown here is derived from an EMBL/GenBank/DDBJ whole genome shotgun (WGS) entry which is preliminary data.</text>
</comment>
<evidence type="ECO:0000313" key="6">
    <source>
        <dbReference type="EMBL" id="GGG39245.1"/>
    </source>
</evidence>
<dbReference type="InterPro" id="IPR051829">
    <property type="entry name" value="Multiheme_Cytochr_ET"/>
</dbReference>
<feature type="signal peptide" evidence="3">
    <location>
        <begin position="1"/>
        <end position="20"/>
    </location>
</feature>
<evidence type="ECO:0000256" key="3">
    <source>
        <dbReference type="SAM" id="SignalP"/>
    </source>
</evidence>
<evidence type="ECO:0000256" key="2">
    <source>
        <dbReference type="PROSITE-ProRule" id="PRU00339"/>
    </source>
</evidence>
<dbReference type="InterPro" id="IPR011990">
    <property type="entry name" value="TPR-like_helical_dom_sf"/>
</dbReference>